<dbReference type="SUPFAM" id="SSF52540">
    <property type="entry name" value="P-loop containing nucleoside triphosphate hydrolases"/>
    <property type="match status" value="1"/>
</dbReference>
<evidence type="ECO:0000256" key="3">
    <source>
        <dbReference type="ARBA" id="ARBA00022741"/>
    </source>
</evidence>
<dbReference type="eggNOG" id="COG1131">
    <property type="taxonomic scope" value="Bacteria"/>
</dbReference>
<protein>
    <submittedName>
        <fullName evidence="6">ABC transporter, ATP-binding protein</fullName>
    </submittedName>
</protein>
<dbReference type="InterPro" id="IPR027417">
    <property type="entry name" value="P-loop_NTPase"/>
</dbReference>
<dbReference type="GO" id="GO:0005524">
    <property type="term" value="F:ATP binding"/>
    <property type="evidence" value="ECO:0007669"/>
    <property type="project" value="UniProtKB-KW"/>
</dbReference>
<dbReference type="PANTHER" id="PTHR42711:SF5">
    <property type="entry name" value="ABC TRANSPORTER ATP-BINDING PROTEIN NATA"/>
    <property type="match status" value="1"/>
</dbReference>
<proteinExistence type="inferred from homology"/>
<keyword evidence="2" id="KW-0813">Transport</keyword>
<dbReference type="Pfam" id="PF00005">
    <property type="entry name" value="ABC_tran"/>
    <property type="match status" value="1"/>
</dbReference>
<dbReference type="EMBL" id="HE999757">
    <property type="protein sequence ID" value="CCO13027.2"/>
    <property type="molecule type" value="Genomic_DNA"/>
</dbReference>
<dbReference type="RefSeq" id="WP_015077915.1">
    <property type="nucleotide sequence ID" value="NC_019425.2"/>
</dbReference>
<gene>
    <name evidence="6" type="ORF">BN424_3622</name>
</gene>
<keyword evidence="4 6" id="KW-0067">ATP-binding</keyword>
<dbReference type="GO" id="GO:0016887">
    <property type="term" value="F:ATP hydrolysis activity"/>
    <property type="evidence" value="ECO:0007669"/>
    <property type="project" value="InterPro"/>
</dbReference>
<dbReference type="HOGENOM" id="CLU_000604_1_2_9"/>
<dbReference type="AlphaFoldDB" id="K8E7U4"/>
<reference evidence="7" key="1">
    <citation type="journal article" date="2013" name="Genome Announc.">
        <title>Complete Chromosome Sequence of Carnobacterium maltaromaticum LMA 28.</title>
        <authorList>
            <person name="Cailliez-Grimal C."/>
            <person name="Chaillou S."/>
            <person name="Anba-Mondoloni J."/>
            <person name="Loux V."/>
            <person name="Afzal M.I."/>
            <person name="Rahman A."/>
            <person name="Kergourlay G."/>
            <person name="Champomier-Verges M.C."/>
            <person name="Zagorec M."/>
            <person name="Dalgaard P."/>
            <person name="Leisner J.J."/>
            <person name="Prevost H."/>
            <person name="Revol-Junelles A.M."/>
            <person name="Borges F."/>
        </authorList>
    </citation>
    <scope>NUCLEOTIDE SEQUENCE</scope>
    <source>
        <strain evidence="7">LMA28</strain>
    </source>
</reference>
<dbReference type="InterPro" id="IPR003439">
    <property type="entry name" value="ABC_transporter-like_ATP-bd"/>
</dbReference>
<comment type="similarity">
    <text evidence="1">Belongs to the ABC transporter superfamily.</text>
</comment>
<keyword evidence="7" id="KW-1185">Reference proteome</keyword>
<evidence type="ECO:0000313" key="7">
    <source>
        <dbReference type="Proteomes" id="UP000000212"/>
    </source>
</evidence>
<feature type="domain" description="ABC transporter" evidence="5">
    <location>
        <begin position="23"/>
        <end position="144"/>
    </location>
</feature>
<sequence>MVKINISNLTKDYKKQRVIDNLNLRIDFEKNNILGVLGPNGSGKSTILRLLAGVLLNTDGVISLENQDDNYVKWTKQNSIYVSSGERGLMSKLNIIDNAIYFGALKGISKEKILDNLYKLSEEFNFMDLINKKFDTMSTGQRKKHNYYVPCHLI</sequence>
<dbReference type="PANTHER" id="PTHR42711">
    <property type="entry name" value="ABC TRANSPORTER ATP-BINDING PROTEIN"/>
    <property type="match status" value="1"/>
</dbReference>
<organism evidence="6 7">
    <name type="scientific">Carnobacterium maltaromaticum LMA28</name>
    <dbReference type="NCBI Taxonomy" id="1234679"/>
    <lineage>
        <taxon>Bacteria</taxon>
        <taxon>Bacillati</taxon>
        <taxon>Bacillota</taxon>
        <taxon>Bacilli</taxon>
        <taxon>Lactobacillales</taxon>
        <taxon>Carnobacteriaceae</taxon>
        <taxon>Carnobacterium</taxon>
    </lineage>
</organism>
<accession>K8E7U4</accession>
<evidence type="ECO:0000256" key="1">
    <source>
        <dbReference type="ARBA" id="ARBA00005417"/>
    </source>
</evidence>
<dbReference type="Gene3D" id="3.40.50.300">
    <property type="entry name" value="P-loop containing nucleotide triphosphate hydrolases"/>
    <property type="match status" value="1"/>
</dbReference>
<dbReference type="Proteomes" id="UP000000212">
    <property type="component" value="Chromosome"/>
</dbReference>
<evidence type="ECO:0000256" key="4">
    <source>
        <dbReference type="ARBA" id="ARBA00022840"/>
    </source>
</evidence>
<dbReference type="OrthoDB" id="2968466at2"/>
<name>K8E7U4_CARML</name>
<dbReference type="STRING" id="1234679.BN424_3622"/>
<dbReference type="KEGG" id="cml:BN424_3622"/>
<dbReference type="InterPro" id="IPR050763">
    <property type="entry name" value="ABC_transporter_ATP-binding"/>
</dbReference>
<evidence type="ECO:0000256" key="2">
    <source>
        <dbReference type="ARBA" id="ARBA00022448"/>
    </source>
</evidence>
<evidence type="ECO:0000259" key="5">
    <source>
        <dbReference type="Pfam" id="PF00005"/>
    </source>
</evidence>
<evidence type="ECO:0000313" key="6">
    <source>
        <dbReference type="EMBL" id="CCO13027.2"/>
    </source>
</evidence>
<keyword evidence="3" id="KW-0547">Nucleotide-binding</keyword>